<reference evidence="2 3" key="1">
    <citation type="submission" date="2017-09" db="EMBL/GenBank/DDBJ databases">
        <title>Depth-based differentiation of microbial function through sediment-hosted aquifers and enrichment of novel symbionts in the deep terrestrial subsurface.</title>
        <authorList>
            <person name="Probst A.J."/>
            <person name="Ladd B."/>
            <person name="Jarett J.K."/>
            <person name="Geller-Mcgrath D.E."/>
            <person name="Sieber C.M."/>
            <person name="Emerson J.B."/>
            <person name="Anantharaman K."/>
            <person name="Thomas B.C."/>
            <person name="Malmstrom R."/>
            <person name="Stieglmeier M."/>
            <person name="Klingl A."/>
            <person name="Woyke T."/>
            <person name="Ryan C.M."/>
            <person name="Banfield J.F."/>
        </authorList>
    </citation>
    <scope>NUCLEOTIDE SEQUENCE [LARGE SCALE GENOMIC DNA]</scope>
    <source>
        <strain evidence="2">CG22_combo_CG10-13_8_21_14_all_43_12</strain>
    </source>
</reference>
<feature type="region of interest" description="Disordered" evidence="1">
    <location>
        <begin position="237"/>
        <end position="263"/>
    </location>
</feature>
<dbReference type="AlphaFoldDB" id="A0A2H0DT29"/>
<dbReference type="EMBL" id="PCTR01000138">
    <property type="protein sequence ID" value="PIP85336.1"/>
    <property type="molecule type" value="Genomic_DNA"/>
</dbReference>
<gene>
    <name evidence="2" type="ORF">COW83_04825</name>
</gene>
<evidence type="ECO:0000256" key="1">
    <source>
        <dbReference type="SAM" id="MobiDB-lite"/>
    </source>
</evidence>
<organism evidence="2 3">
    <name type="scientific">Candidatus Collierbacteria bacterium CG22_combo_CG10-13_8_21_14_all_43_12</name>
    <dbReference type="NCBI Taxonomy" id="1974537"/>
    <lineage>
        <taxon>Bacteria</taxon>
        <taxon>Candidatus Collieribacteriota</taxon>
    </lineage>
</organism>
<protein>
    <submittedName>
        <fullName evidence="2">Uncharacterized protein</fullName>
    </submittedName>
</protein>
<feature type="region of interest" description="Disordered" evidence="1">
    <location>
        <begin position="87"/>
        <end position="107"/>
    </location>
</feature>
<accession>A0A2H0DT29</accession>
<comment type="caution">
    <text evidence="2">The sequence shown here is derived from an EMBL/GenBank/DDBJ whole genome shotgun (WGS) entry which is preliminary data.</text>
</comment>
<sequence>MNIMEIAQQNEIKDQAQGWTEAHKDVEGKNSTIYHPDLAVKGTQGSAQEGQAINPGLIVDVDAARDIANVMNEQSISAGLAREKELQRQAETGLDPEQRRNSELMDGVKQNFPNAVREVIDGKGRRMLFLEPPKQGDAGCVFLEVMTLDGVYIINFMNIGFPDKADAVDWAKAADIMKATKIERYGIPNKIRIADVITDTGIIEVARGNSLDFYVRNLEDASEVQILKENLIDAEKRGKEKKDSDEKAKEVTSSGAILGKLLG</sequence>
<evidence type="ECO:0000313" key="3">
    <source>
        <dbReference type="Proteomes" id="UP000231136"/>
    </source>
</evidence>
<proteinExistence type="predicted"/>
<name>A0A2H0DT29_9BACT</name>
<dbReference type="Proteomes" id="UP000231136">
    <property type="component" value="Unassembled WGS sequence"/>
</dbReference>
<feature type="compositionally biased region" description="Basic and acidic residues" evidence="1">
    <location>
        <begin position="237"/>
        <end position="250"/>
    </location>
</feature>
<evidence type="ECO:0000313" key="2">
    <source>
        <dbReference type="EMBL" id="PIP85336.1"/>
    </source>
</evidence>